<dbReference type="EMBL" id="JANSLM010000001">
    <property type="protein sequence ID" value="MDT8835797.1"/>
    <property type="molecule type" value="Genomic_DNA"/>
</dbReference>
<evidence type="ECO:0000313" key="3">
    <source>
        <dbReference type="Proteomes" id="UP001246473"/>
    </source>
</evidence>
<accession>A0AAP5USS5</accession>
<feature type="region of interest" description="Disordered" evidence="1">
    <location>
        <begin position="35"/>
        <end position="57"/>
    </location>
</feature>
<dbReference type="AlphaFoldDB" id="A0AAP5USS5"/>
<organism evidence="2 3">
    <name type="scientific">Paraburkholderia fungorum</name>
    <dbReference type="NCBI Taxonomy" id="134537"/>
    <lineage>
        <taxon>Bacteria</taxon>
        <taxon>Pseudomonadati</taxon>
        <taxon>Pseudomonadota</taxon>
        <taxon>Betaproteobacteria</taxon>
        <taxon>Burkholderiales</taxon>
        <taxon>Burkholderiaceae</taxon>
        <taxon>Paraburkholderia</taxon>
    </lineage>
</organism>
<protein>
    <submittedName>
        <fullName evidence="2">DUF4238 domain-containing protein</fullName>
    </submittedName>
</protein>
<feature type="compositionally biased region" description="Basic and acidic residues" evidence="1">
    <location>
        <begin position="44"/>
        <end position="55"/>
    </location>
</feature>
<name>A0AAP5USS5_9BURK</name>
<dbReference type="RefSeq" id="WP_315696571.1">
    <property type="nucleotide sequence ID" value="NZ_JANSLM010000001.1"/>
</dbReference>
<evidence type="ECO:0000313" key="2">
    <source>
        <dbReference type="EMBL" id="MDT8835797.1"/>
    </source>
</evidence>
<sequence>MPVIRIAVDEDDPDAGRYAAAVMAATLAMAAEPLPELPAQGKRSKPEKTLPENKHQLTRKQHVFPVRSIERFVDQSGRIAVFDMLRVKERPARPEDILFCARRAWDQQTEDDMTQIENRFQEVVQPITEGLINTIAPEHKPAIDAMFALWVMRTRFRGLAAQELQLFGVPGYDMTKAREEHLESADRVFVRKGGKVPTRQINGAQLRMRVSGYTRDLAAALGGWGVVHAQAGEFIVPDVPTLKMTTFLPLSPMLALIGAVPDGDIVEETVAEINSLLKAGSQEYYFAHDLVKCPFFS</sequence>
<dbReference type="Proteomes" id="UP001246473">
    <property type="component" value="Unassembled WGS sequence"/>
</dbReference>
<proteinExistence type="predicted"/>
<evidence type="ECO:0000256" key="1">
    <source>
        <dbReference type="SAM" id="MobiDB-lite"/>
    </source>
</evidence>
<comment type="caution">
    <text evidence="2">The sequence shown here is derived from an EMBL/GenBank/DDBJ whole genome shotgun (WGS) entry which is preliminary data.</text>
</comment>
<gene>
    <name evidence="2" type="ORF">ParKJ_00030</name>
</gene>
<reference evidence="2" key="1">
    <citation type="submission" date="2022-08" db="EMBL/GenBank/DDBJ databases">
        <authorList>
            <person name="Kim S.-J."/>
        </authorList>
    </citation>
    <scope>NUCLEOTIDE SEQUENCE</scope>
    <source>
        <strain evidence="2">KJ</strain>
    </source>
</reference>